<dbReference type="InterPro" id="IPR050472">
    <property type="entry name" value="Anth_synth/Amidotransfase"/>
</dbReference>
<gene>
    <name evidence="3" type="ORF">H9Y05_12120</name>
</gene>
<dbReference type="SUPFAM" id="SSF52317">
    <property type="entry name" value="Class I glutamine amidotransferase-like"/>
    <property type="match status" value="1"/>
</dbReference>
<dbReference type="EMBL" id="JACVEL010000008">
    <property type="protein sequence ID" value="MBC9813214.1"/>
    <property type="molecule type" value="Genomic_DNA"/>
</dbReference>
<dbReference type="CDD" id="cd01743">
    <property type="entry name" value="GATase1_Anthranilate_Synthase"/>
    <property type="match status" value="1"/>
</dbReference>
<dbReference type="NCBIfam" id="TIGR00566">
    <property type="entry name" value="trpG_papA"/>
    <property type="match status" value="1"/>
</dbReference>
<dbReference type="PROSITE" id="PS51273">
    <property type="entry name" value="GATASE_TYPE_1"/>
    <property type="match status" value="1"/>
</dbReference>
<keyword evidence="4" id="KW-1185">Reference proteome</keyword>
<dbReference type="PRINTS" id="PR00099">
    <property type="entry name" value="CPSGATASE"/>
</dbReference>
<dbReference type="Pfam" id="PF00117">
    <property type="entry name" value="GATase"/>
    <property type="match status" value="1"/>
</dbReference>
<dbReference type="InterPro" id="IPR017926">
    <property type="entry name" value="GATASE"/>
</dbReference>
<dbReference type="RefSeq" id="WP_163492036.1">
    <property type="nucleotide sequence ID" value="NZ_JACVEL010000008.1"/>
</dbReference>
<evidence type="ECO:0000256" key="1">
    <source>
        <dbReference type="ARBA" id="ARBA00022962"/>
    </source>
</evidence>
<dbReference type="Gene3D" id="3.40.50.880">
    <property type="match status" value="1"/>
</dbReference>
<keyword evidence="1" id="KW-0315">Glutamine amidotransferase</keyword>
<organism evidence="3 4">
    <name type="scientific">Taishania pollutisoli</name>
    <dbReference type="NCBI Taxonomy" id="2766479"/>
    <lineage>
        <taxon>Bacteria</taxon>
        <taxon>Pseudomonadati</taxon>
        <taxon>Bacteroidota</taxon>
        <taxon>Flavobacteriia</taxon>
        <taxon>Flavobacteriales</taxon>
        <taxon>Crocinitomicaceae</taxon>
        <taxon>Taishania</taxon>
    </lineage>
</organism>
<dbReference type="PANTHER" id="PTHR43418:SF4">
    <property type="entry name" value="MULTIFUNCTIONAL TRYPTOPHAN BIOSYNTHESIS PROTEIN"/>
    <property type="match status" value="1"/>
</dbReference>
<proteinExistence type="predicted"/>
<dbReference type="Proteomes" id="UP000652681">
    <property type="component" value="Unassembled WGS sequence"/>
</dbReference>
<comment type="caution">
    <text evidence="3">The sequence shown here is derived from an EMBL/GenBank/DDBJ whole genome shotgun (WGS) entry which is preliminary data.</text>
</comment>
<evidence type="ECO:0000259" key="2">
    <source>
        <dbReference type="Pfam" id="PF00117"/>
    </source>
</evidence>
<dbReference type="GO" id="GO:0000162">
    <property type="term" value="P:L-tryptophan biosynthetic process"/>
    <property type="evidence" value="ECO:0007669"/>
    <property type="project" value="TreeGrafter"/>
</dbReference>
<dbReference type="InterPro" id="IPR006221">
    <property type="entry name" value="TrpG/PapA_dom"/>
</dbReference>
<reference evidence="3" key="1">
    <citation type="submission" date="2020-09" db="EMBL/GenBank/DDBJ databases">
        <title>Taishania pollutisoli gen. nov., sp. nov., Isolated from Tetrabromobisphenol A-Contaminated Soil.</title>
        <authorList>
            <person name="Chen Q."/>
        </authorList>
    </citation>
    <scope>NUCLEOTIDE SEQUENCE</scope>
    <source>
        <strain evidence="3">CZZ-1</strain>
    </source>
</reference>
<dbReference type="AlphaFoldDB" id="A0A8J6PKF9"/>
<dbReference type="FunFam" id="3.40.50.880:FF:000003">
    <property type="entry name" value="Anthranilate synthase component II"/>
    <property type="match status" value="1"/>
</dbReference>
<feature type="domain" description="Glutamine amidotransferase" evidence="2">
    <location>
        <begin position="4"/>
        <end position="184"/>
    </location>
</feature>
<dbReference type="InterPro" id="IPR029062">
    <property type="entry name" value="Class_I_gatase-like"/>
</dbReference>
<dbReference type="PRINTS" id="PR00096">
    <property type="entry name" value="GATASE"/>
</dbReference>
<accession>A0A8J6PKF9</accession>
<evidence type="ECO:0000313" key="3">
    <source>
        <dbReference type="EMBL" id="MBC9813214.1"/>
    </source>
</evidence>
<dbReference type="GO" id="GO:0004049">
    <property type="term" value="F:anthranilate synthase activity"/>
    <property type="evidence" value="ECO:0007669"/>
    <property type="project" value="TreeGrafter"/>
</dbReference>
<protein>
    <submittedName>
        <fullName evidence="3">Aminodeoxychorismate/anthranilate synthase component II</fullName>
    </submittedName>
</protein>
<sequence length="186" mass="20760">MKVLIVDNYDSFTYNLYHYAVQCGVDVVVRRNDELLLDEVQEYDRIILSPGPGLPSEAPLMFDLLKTYGHQKPILGVCLGMQGIAEFYGGQLINQKQVKHGVQADVTVDNSSQLFKGLPPRIKVGLYHSWCVDATTLPDELKVTGISSEGVVMSFEHIDLPVFGVQFHPESVMTEAGLQMLNNYLK</sequence>
<dbReference type="GO" id="GO:0005829">
    <property type="term" value="C:cytosol"/>
    <property type="evidence" value="ECO:0007669"/>
    <property type="project" value="TreeGrafter"/>
</dbReference>
<name>A0A8J6PKF9_9FLAO</name>
<dbReference type="PRINTS" id="PR00097">
    <property type="entry name" value="ANTSNTHASEII"/>
</dbReference>
<dbReference type="PANTHER" id="PTHR43418">
    <property type="entry name" value="MULTIFUNCTIONAL TRYPTOPHAN BIOSYNTHESIS PROTEIN-RELATED"/>
    <property type="match status" value="1"/>
</dbReference>
<evidence type="ECO:0000313" key="4">
    <source>
        <dbReference type="Proteomes" id="UP000652681"/>
    </source>
</evidence>